<dbReference type="InterPro" id="IPR002129">
    <property type="entry name" value="PyrdxlP-dep_de-COase"/>
</dbReference>
<dbReference type="Gene3D" id="3.40.640.10">
    <property type="entry name" value="Type I PLP-dependent aspartate aminotransferase-like (Major domain)"/>
    <property type="match status" value="1"/>
</dbReference>
<dbReference type="InterPro" id="IPR015422">
    <property type="entry name" value="PyrdxlP-dep_Trfase_small"/>
</dbReference>
<keyword evidence="3" id="KW-0663">Pyridoxal phosphate</keyword>
<keyword evidence="4" id="KW-0456">Lyase</keyword>
<evidence type="ECO:0000256" key="4">
    <source>
        <dbReference type="ARBA" id="ARBA00023239"/>
    </source>
</evidence>
<sequence length="611" mass="66269">MHMTNQLILSNLQHASKDPSQALFLPPSFGPSQISSEPHRLLLAPCQVSHCRELSSESNTKNTRPPTSIPPIMTTPNTPTGPDLHPDPGPDPESAFLLSAYTRLRATVTTHTTTHPILPTPQTLTQTLSSLPSAPFDLPPSTPSSTLTHLLESILPSLNQQSTSPYYYGFVTGSCLPIAQAADNLVTALDQNVQVHFPQSSSSSSSSSSGWVHSSATFVESTTLSMLLSLLDLPPSRFPAKTFTTGATGANILGLACGREYLISSRLSSPEKSVAKVGLVKACIAAGVADIKILTSKPHSSLLKAAKILGLGEECVLDVGQDDKPWRIDLDKLEPALKEAEKNSTACIIAISSGEVNTGRFATAIFDMPKIRSLADRYKAWIHVDGAFGIFARALPKTDQFLSLRACVAGMELADSICVDGHKLLNVPYDNGIFFSRHPSTLTQVFSNPGAAYLAPPPSSSAAGSQEDGIFGPLNIGLENSRRFRALPVYAVLKSEGREGMEAMFSRMVFLARKLASFIHNCEHYEMLPETENHVEEDIFMIVLFRARNEALNNVLVNRINQTGKMFVSGTQWQGRKAVRIAVSTWRVEVERDAKYVEGVLREVAESFVEA</sequence>
<evidence type="ECO:0000256" key="2">
    <source>
        <dbReference type="ARBA" id="ARBA00009533"/>
    </source>
</evidence>
<dbReference type="PANTHER" id="PTHR11999:SF165">
    <property type="entry name" value="DECARBOXYLASE, PUTATIVE (AFU_ORTHOLOGUE AFUA_2G04980)-RELATED"/>
    <property type="match status" value="1"/>
</dbReference>
<evidence type="ECO:0000256" key="3">
    <source>
        <dbReference type="ARBA" id="ARBA00022898"/>
    </source>
</evidence>
<comment type="cofactor">
    <cofactor evidence="1">
        <name>pyridoxal 5'-phosphate</name>
        <dbReference type="ChEBI" id="CHEBI:597326"/>
    </cofactor>
</comment>
<gene>
    <name evidence="6" type="ORF">QC763_201790</name>
</gene>
<dbReference type="PANTHER" id="PTHR11999">
    <property type="entry name" value="GROUP II PYRIDOXAL-5-PHOSPHATE DECARBOXYLASE"/>
    <property type="match status" value="1"/>
</dbReference>
<dbReference type="Pfam" id="PF00282">
    <property type="entry name" value="Pyridoxal_deC"/>
    <property type="match status" value="1"/>
</dbReference>
<dbReference type="RefSeq" id="XP_062767978.1">
    <property type="nucleotide sequence ID" value="XM_062909214.1"/>
</dbReference>
<accession>A0ABR0HN85</accession>
<feature type="region of interest" description="Disordered" evidence="5">
    <location>
        <begin position="53"/>
        <end position="89"/>
    </location>
</feature>
<dbReference type="GeneID" id="87929557"/>
<keyword evidence="7" id="KW-1185">Reference proteome</keyword>
<dbReference type="InterPro" id="IPR010977">
    <property type="entry name" value="Aromatic_deC"/>
</dbReference>
<organism evidence="6 7">
    <name type="scientific">Podospora pseudopauciseta</name>
    <dbReference type="NCBI Taxonomy" id="2093780"/>
    <lineage>
        <taxon>Eukaryota</taxon>
        <taxon>Fungi</taxon>
        <taxon>Dikarya</taxon>
        <taxon>Ascomycota</taxon>
        <taxon>Pezizomycotina</taxon>
        <taxon>Sordariomycetes</taxon>
        <taxon>Sordariomycetidae</taxon>
        <taxon>Sordariales</taxon>
        <taxon>Podosporaceae</taxon>
        <taxon>Podospora</taxon>
    </lineage>
</organism>
<comment type="caution">
    <text evidence="6">The sequence shown here is derived from an EMBL/GenBank/DDBJ whole genome shotgun (WGS) entry which is preliminary data.</text>
</comment>
<evidence type="ECO:0000256" key="5">
    <source>
        <dbReference type="SAM" id="MobiDB-lite"/>
    </source>
</evidence>
<dbReference type="Gene3D" id="3.90.1150.10">
    <property type="entry name" value="Aspartate Aminotransferase, domain 1"/>
    <property type="match status" value="1"/>
</dbReference>
<name>A0ABR0HN85_9PEZI</name>
<feature type="compositionally biased region" description="Low complexity" evidence="5">
    <location>
        <begin position="63"/>
        <end position="83"/>
    </location>
</feature>
<dbReference type="Proteomes" id="UP001326199">
    <property type="component" value="Unassembled WGS sequence"/>
</dbReference>
<comment type="similarity">
    <text evidence="2">Belongs to the group II decarboxylase family.</text>
</comment>
<dbReference type="SUPFAM" id="SSF53383">
    <property type="entry name" value="PLP-dependent transferases"/>
    <property type="match status" value="1"/>
</dbReference>
<evidence type="ECO:0000313" key="6">
    <source>
        <dbReference type="EMBL" id="KAK4669307.1"/>
    </source>
</evidence>
<evidence type="ECO:0000313" key="7">
    <source>
        <dbReference type="Proteomes" id="UP001326199"/>
    </source>
</evidence>
<dbReference type="InterPro" id="IPR015421">
    <property type="entry name" value="PyrdxlP-dep_Trfase_major"/>
</dbReference>
<evidence type="ECO:0000256" key="1">
    <source>
        <dbReference type="ARBA" id="ARBA00001933"/>
    </source>
</evidence>
<dbReference type="InterPro" id="IPR015424">
    <property type="entry name" value="PyrdxlP-dep_Trfase"/>
</dbReference>
<protein>
    <recommendedName>
        <fullName evidence="8">L-2,4-diaminobutyrate decarboxylase</fullName>
    </recommendedName>
</protein>
<proteinExistence type="inferred from homology"/>
<evidence type="ECO:0008006" key="8">
    <source>
        <dbReference type="Google" id="ProtNLM"/>
    </source>
</evidence>
<dbReference type="EMBL" id="JAFFHB010000002">
    <property type="protein sequence ID" value="KAK4669307.1"/>
    <property type="molecule type" value="Genomic_DNA"/>
</dbReference>
<reference evidence="6 7" key="1">
    <citation type="journal article" date="2023" name="bioRxiv">
        <title>High-quality genome assemblies of four members of thePodospora anserinaspecies complex.</title>
        <authorList>
            <person name="Ament-Velasquez S.L."/>
            <person name="Vogan A.A."/>
            <person name="Wallerman O."/>
            <person name="Hartmann F."/>
            <person name="Gautier V."/>
            <person name="Silar P."/>
            <person name="Giraud T."/>
            <person name="Johannesson H."/>
        </authorList>
    </citation>
    <scope>NUCLEOTIDE SEQUENCE [LARGE SCALE GENOMIC DNA]</scope>
    <source>
        <strain evidence="6 7">CBS 411.78</strain>
    </source>
</reference>